<accession>A0A378WQY3</accession>
<dbReference type="Pfam" id="PF05685">
    <property type="entry name" value="Uma2"/>
    <property type="match status" value="1"/>
</dbReference>
<dbReference type="AlphaFoldDB" id="A0A378WQY3"/>
<dbReference type="Gene3D" id="3.90.1570.10">
    <property type="entry name" value="tt1808, chain A"/>
    <property type="match status" value="1"/>
</dbReference>
<evidence type="ECO:0000313" key="2">
    <source>
        <dbReference type="EMBL" id="SUA42844.1"/>
    </source>
</evidence>
<reference evidence="2 3" key="1">
    <citation type="submission" date="2018-06" db="EMBL/GenBank/DDBJ databases">
        <authorList>
            <consortium name="Pathogen Informatics"/>
            <person name="Doyle S."/>
        </authorList>
    </citation>
    <scope>NUCLEOTIDE SEQUENCE [LARGE SCALE GENOMIC DNA]</scope>
    <source>
        <strain evidence="2 3">NCTC13184</strain>
    </source>
</reference>
<name>A0A378WQY3_9NOCA</name>
<protein>
    <submittedName>
        <fullName evidence="2">Uncharacterized protein conserved in cyanobacteria</fullName>
    </submittedName>
</protein>
<dbReference type="InterPro" id="IPR008538">
    <property type="entry name" value="Uma2"/>
</dbReference>
<dbReference type="InterPro" id="IPR011335">
    <property type="entry name" value="Restrct_endonuc-II-like"/>
</dbReference>
<dbReference type="EMBL" id="UGRU01000001">
    <property type="protein sequence ID" value="SUA42844.1"/>
    <property type="molecule type" value="Genomic_DNA"/>
</dbReference>
<proteinExistence type="predicted"/>
<feature type="domain" description="Putative restriction endonuclease" evidence="1">
    <location>
        <begin position="39"/>
        <end position="173"/>
    </location>
</feature>
<gene>
    <name evidence="2" type="ORF">NCTC13184_02203</name>
</gene>
<evidence type="ECO:0000259" key="1">
    <source>
        <dbReference type="Pfam" id="PF05685"/>
    </source>
</evidence>
<dbReference type="InterPro" id="IPR012296">
    <property type="entry name" value="Nuclease_put_TT1808"/>
</dbReference>
<organism evidence="2 3">
    <name type="scientific">Nocardia africana</name>
    <dbReference type="NCBI Taxonomy" id="134964"/>
    <lineage>
        <taxon>Bacteria</taxon>
        <taxon>Bacillati</taxon>
        <taxon>Actinomycetota</taxon>
        <taxon>Actinomycetes</taxon>
        <taxon>Mycobacteriales</taxon>
        <taxon>Nocardiaceae</taxon>
        <taxon>Nocardia</taxon>
    </lineage>
</organism>
<dbReference type="Proteomes" id="UP000255082">
    <property type="component" value="Unassembled WGS sequence"/>
</dbReference>
<sequence length="239" mass="27330">MDIPRSLPQPPHRSIGWAYDDGVPQPRIERPDLPEFMTWEELEQLPEEIAAQIELWNGRVVWVRRGPAEHQIFTNRLWAALERHTREVTRTVPDECWRVTTETNVFLGNTGKSDFSRPDFFVHRCLGSPYQDIRSVDALLVGEVLSPTNTQSDMEAKKARYAGAGIPWYWEVTLARTESAIATIRAYALETGHGDLPPGVRPLHSANYLLAGEWSPADSEEVRIDFPFPIVIGWHELEY</sequence>
<dbReference type="CDD" id="cd06260">
    <property type="entry name" value="DUF820-like"/>
    <property type="match status" value="1"/>
</dbReference>
<dbReference type="SUPFAM" id="SSF52980">
    <property type="entry name" value="Restriction endonuclease-like"/>
    <property type="match status" value="1"/>
</dbReference>
<evidence type="ECO:0000313" key="3">
    <source>
        <dbReference type="Proteomes" id="UP000255082"/>
    </source>
</evidence>